<accession>U1NDG4</accession>
<name>U1NDG4_9EURY</name>
<dbReference type="Proteomes" id="UP000030710">
    <property type="component" value="Unassembled WGS sequence"/>
</dbReference>
<evidence type="ECO:0000313" key="2">
    <source>
        <dbReference type="Proteomes" id="UP000030710"/>
    </source>
</evidence>
<dbReference type="RefSeq" id="WP_021054264.1">
    <property type="nucleotide sequence ID" value="NZ_KE356561.1"/>
</dbReference>
<gene>
    <name evidence="1" type="ORF">J07HQW2_01215</name>
</gene>
<sequence>MTVVCFLGEQGTDVQYELLSRETAREALITYSFAEPFRNSLAVETVSLGAAVSLCNDLEWYLVRFVDQTIIREPSITDNEWLSRPLATAVRDEKISPAETGERLAIYGVVDESLVEPMYVTRRYKNADNSDKTLPSYDLRQVNQTVVVRITANEFGEC</sequence>
<dbReference type="Pfam" id="PF19120">
    <property type="entry name" value="DUF5804"/>
    <property type="match status" value="1"/>
</dbReference>
<dbReference type="EMBL" id="KE356561">
    <property type="protein sequence ID" value="ERG94773.1"/>
    <property type="molecule type" value="Genomic_DNA"/>
</dbReference>
<dbReference type="InterPro" id="IPR043827">
    <property type="entry name" value="DUF5804"/>
</dbReference>
<proteinExistence type="predicted"/>
<dbReference type="AlphaFoldDB" id="U1NDG4"/>
<protein>
    <submittedName>
        <fullName evidence="1">Uncharacterized protein</fullName>
    </submittedName>
</protein>
<evidence type="ECO:0000313" key="1">
    <source>
        <dbReference type="EMBL" id="ERG94773.1"/>
    </source>
</evidence>
<reference evidence="1 2" key="1">
    <citation type="journal article" date="2013" name="PLoS ONE">
        <title>Assembly-driven community genomics of a hypersaline microbial ecosystem.</title>
        <authorList>
            <person name="Podell S."/>
            <person name="Ugalde J.A."/>
            <person name="Narasingarao P."/>
            <person name="Banfield J.F."/>
            <person name="Heidelberg K.B."/>
            <person name="Allen E.E."/>
        </authorList>
    </citation>
    <scope>NUCLEOTIDE SEQUENCE [LARGE SCALE GENOMIC DNA]</scope>
    <source>
        <strain evidence="2">J07HQW2</strain>
    </source>
</reference>
<dbReference type="HOGENOM" id="CLU_1507350_0_0_2"/>
<organism evidence="1 2">
    <name type="scientific">Haloquadratum walsbyi J07HQW2</name>
    <dbReference type="NCBI Taxonomy" id="1238425"/>
    <lineage>
        <taxon>Archaea</taxon>
        <taxon>Methanobacteriati</taxon>
        <taxon>Methanobacteriota</taxon>
        <taxon>Stenosarchaea group</taxon>
        <taxon>Halobacteria</taxon>
        <taxon>Halobacteriales</taxon>
        <taxon>Haloferacaceae</taxon>
        <taxon>Haloquadratum</taxon>
    </lineage>
</organism>
<dbReference type="eggNOG" id="arCOG04642">
    <property type="taxonomic scope" value="Archaea"/>
</dbReference>